<dbReference type="FunFam" id="3.10.20.30:FF:000001">
    <property type="entry name" value="Ribosome-binding ATPase YchF"/>
    <property type="match status" value="1"/>
</dbReference>
<protein>
    <recommendedName>
        <fullName evidence="3">YchF C-terminal domain-containing protein</fullName>
    </recommendedName>
</protein>
<dbReference type="GO" id="GO:0005737">
    <property type="term" value="C:cytoplasm"/>
    <property type="evidence" value="ECO:0007669"/>
    <property type="project" value="TreeGrafter"/>
</dbReference>
<dbReference type="PANTHER" id="PTHR23305:SF18">
    <property type="entry name" value="OBG-TYPE G DOMAIN-CONTAINING PROTEIN"/>
    <property type="match status" value="1"/>
</dbReference>
<evidence type="ECO:0000259" key="3">
    <source>
        <dbReference type="Pfam" id="PF06071"/>
    </source>
</evidence>
<comment type="caution">
    <text evidence="4">The sequence shown here is derived from an EMBL/GenBank/DDBJ whole genome shotgun (WGS) entry which is preliminary data.</text>
</comment>
<organism evidence="4">
    <name type="scientific">marine sediment metagenome</name>
    <dbReference type="NCBI Taxonomy" id="412755"/>
    <lineage>
        <taxon>unclassified sequences</taxon>
        <taxon>metagenomes</taxon>
        <taxon>ecological metagenomes</taxon>
    </lineage>
</organism>
<sequence>SELFVLVVRAFEDPAVPPYRNSVSPARDLAELQTELLLADLELVTTRIDRLEKQIHKPTQTAAHDKAELALQKKLQEAIESEKPISSAIETEAELEMIKSLGFLTLKPIAVAVNIGENQLEPQINTDNTASVITICAKLEYELAQLDADSKRDFMADLGITESATSKFVNGCYSALGLISFLTVVSGELRAWPIRQGTVALDAAGKVHTDIKRGFIRAETFAFDDLKELGSEKALKAAGKIRLEGKEYVVQDGDIINFR</sequence>
<reference evidence="4" key="1">
    <citation type="journal article" date="2014" name="Front. Microbiol.">
        <title>High frequency of phylogenetically diverse reductive dehalogenase-homologous genes in deep subseafloor sedimentary metagenomes.</title>
        <authorList>
            <person name="Kawai M."/>
            <person name="Futagami T."/>
            <person name="Toyoda A."/>
            <person name="Takaki Y."/>
            <person name="Nishi S."/>
            <person name="Hori S."/>
            <person name="Arai W."/>
            <person name="Tsubouchi T."/>
            <person name="Morono Y."/>
            <person name="Uchiyama I."/>
            <person name="Ito T."/>
            <person name="Fujiyama A."/>
            <person name="Inagaki F."/>
            <person name="Takami H."/>
        </authorList>
    </citation>
    <scope>NUCLEOTIDE SEQUENCE</scope>
    <source>
        <strain evidence="4">Expedition CK06-06</strain>
    </source>
</reference>
<dbReference type="InterPro" id="IPR012676">
    <property type="entry name" value="TGS-like"/>
</dbReference>
<dbReference type="InterPro" id="IPR012675">
    <property type="entry name" value="Beta-grasp_dom_sf"/>
</dbReference>
<keyword evidence="1" id="KW-0547">Nucleotide-binding</keyword>
<dbReference type="EMBL" id="BARS01034445">
    <property type="protein sequence ID" value="GAG22309.1"/>
    <property type="molecule type" value="Genomic_DNA"/>
</dbReference>
<dbReference type="GO" id="GO:0016887">
    <property type="term" value="F:ATP hydrolysis activity"/>
    <property type="evidence" value="ECO:0007669"/>
    <property type="project" value="TreeGrafter"/>
</dbReference>
<dbReference type="InterPro" id="IPR023192">
    <property type="entry name" value="TGS-like_dom_sf"/>
</dbReference>
<dbReference type="InterPro" id="IPR027417">
    <property type="entry name" value="P-loop_NTPase"/>
</dbReference>
<dbReference type="AlphaFoldDB" id="X0VV64"/>
<dbReference type="InterPro" id="IPR013029">
    <property type="entry name" value="YchF_C"/>
</dbReference>
<dbReference type="CDD" id="cd04867">
    <property type="entry name" value="TGS_YchF_OLA1"/>
    <property type="match status" value="1"/>
</dbReference>
<accession>X0VV64</accession>
<name>X0VV64_9ZZZZ</name>
<evidence type="ECO:0000313" key="4">
    <source>
        <dbReference type="EMBL" id="GAG22309.1"/>
    </source>
</evidence>
<feature type="non-terminal residue" evidence="4">
    <location>
        <position position="1"/>
    </location>
</feature>
<dbReference type="FunFam" id="1.10.150.300:FF:000001">
    <property type="entry name" value="Ribosome-binding ATPase YchF"/>
    <property type="match status" value="1"/>
</dbReference>
<dbReference type="SUPFAM" id="SSF52540">
    <property type="entry name" value="P-loop containing nucleoside triphosphate hydrolases"/>
    <property type="match status" value="1"/>
</dbReference>
<dbReference type="PANTHER" id="PTHR23305">
    <property type="entry name" value="OBG GTPASE FAMILY"/>
    <property type="match status" value="1"/>
</dbReference>
<dbReference type="Gene3D" id="1.10.150.300">
    <property type="entry name" value="TGS-like domain"/>
    <property type="match status" value="1"/>
</dbReference>
<proteinExistence type="predicted"/>
<feature type="domain" description="YchF C-terminal" evidence="3">
    <location>
        <begin position="178"/>
        <end position="259"/>
    </location>
</feature>
<dbReference type="Pfam" id="PF06071">
    <property type="entry name" value="YchF-GTPase_C"/>
    <property type="match status" value="1"/>
</dbReference>
<keyword evidence="2" id="KW-0067">ATP-binding</keyword>
<dbReference type="SUPFAM" id="SSF81271">
    <property type="entry name" value="TGS-like"/>
    <property type="match status" value="1"/>
</dbReference>
<dbReference type="Gene3D" id="3.10.20.30">
    <property type="match status" value="1"/>
</dbReference>
<feature type="non-terminal residue" evidence="4">
    <location>
        <position position="259"/>
    </location>
</feature>
<evidence type="ECO:0000256" key="2">
    <source>
        <dbReference type="ARBA" id="ARBA00022840"/>
    </source>
</evidence>
<gene>
    <name evidence="4" type="ORF">S01H1_53206</name>
</gene>
<dbReference type="GO" id="GO:0005524">
    <property type="term" value="F:ATP binding"/>
    <property type="evidence" value="ECO:0007669"/>
    <property type="project" value="UniProtKB-KW"/>
</dbReference>
<evidence type="ECO:0000256" key="1">
    <source>
        <dbReference type="ARBA" id="ARBA00022741"/>
    </source>
</evidence>